<name>A0A2T2WIE5_9FIRM</name>
<comment type="caution">
    <text evidence="5">The sequence shown here is derived from an EMBL/GenBank/DDBJ whole genome shotgun (WGS) entry which is preliminary data.</text>
</comment>
<gene>
    <name evidence="5" type="ORF">C7B45_08430</name>
</gene>
<reference evidence="5 6" key="1">
    <citation type="journal article" date="2014" name="BMC Genomics">
        <title>Comparison of environmental and isolate Sulfobacillus genomes reveals diverse carbon, sulfur, nitrogen, and hydrogen metabolisms.</title>
        <authorList>
            <person name="Justice N.B."/>
            <person name="Norman A."/>
            <person name="Brown C.T."/>
            <person name="Singh A."/>
            <person name="Thomas B.C."/>
            <person name="Banfield J.F."/>
        </authorList>
    </citation>
    <scope>NUCLEOTIDE SEQUENCE [LARGE SCALE GENOMIC DNA]</scope>
    <source>
        <strain evidence="5">AMDSBA3</strain>
    </source>
</reference>
<keyword evidence="1" id="KW-0813">Transport</keyword>
<dbReference type="InterPro" id="IPR003593">
    <property type="entry name" value="AAA+_ATPase"/>
</dbReference>
<keyword evidence="2" id="KW-0547">Nucleotide-binding</keyword>
<dbReference type="AlphaFoldDB" id="A0A2T2WIE5"/>
<dbReference type="PANTHER" id="PTHR24220">
    <property type="entry name" value="IMPORT ATP-BINDING PROTEIN"/>
    <property type="match status" value="1"/>
</dbReference>
<proteinExistence type="predicted"/>
<organism evidence="5 6">
    <name type="scientific">Sulfobacillus acidophilus</name>
    <dbReference type="NCBI Taxonomy" id="53633"/>
    <lineage>
        <taxon>Bacteria</taxon>
        <taxon>Bacillati</taxon>
        <taxon>Bacillota</taxon>
        <taxon>Clostridia</taxon>
        <taxon>Eubacteriales</taxon>
        <taxon>Clostridiales Family XVII. Incertae Sedis</taxon>
        <taxon>Sulfobacillus</taxon>
    </lineage>
</organism>
<dbReference type="PANTHER" id="PTHR24220:SF86">
    <property type="entry name" value="ABC TRANSPORTER ABCH.1"/>
    <property type="match status" value="1"/>
</dbReference>
<dbReference type="GO" id="GO:0022857">
    <property type="term" value="F:transmembrane transporter activity"/>
    <property type="evidence" value="ECO:0007669"/>
    <property type="project" value="TreeGrafter"/>
</dbReference>
<feature type="domain" description="ABC transporter" evidence="4">
    <location>
        <begin position="12"/>
        <end position="251"/>
    </location>
</feature>
<dbReference type="PROSITE" id="PS00211">
    <property type="entry name" value="ABC_TRANSPORTER_1"/>
    <property type="match status" value="1"/>
</dbReference>
<dbReference type="Pfam" id="PF00005">
    <property type="entry name" value="ABC_tran"/>
    <property type="match status" value="1"/>
</dbReference>
<protein>
    <submittedName>
        <fullName evidence="5">Macrolide ABC transporter ATP-binding protein</fullName>
    </submittedName>
</protein>
<dbReference type="InterPro" id="IPR027417">
    <property type="entry name" value="P-loop_NTPase"/>
</dbReference>
<dbReference type="Proteomes" id="UP000241848">
    <property type="component" value="Unassembled WGS sequence"/>
</dbReference>
<dbReference type="GO" id="GO:0005524">
    <property type="term" value="F:ATP binding"/>
    <property type="evidence" value="ECO:0007669"/>
    <property type="project" value="UniProtKB-KW"/>
</dbReference>
<dbReference type="CDD" id="cd03255">
    <property type="entry name" value="ABC_MJ0796_LolCDE_FtsE"/>
    <property type="match status" value="1"/>
</dbReference>
<dbReference type="EMBL" id="PXYV01000023">
    <property type="protein sequence ID" value="PSR22017.1"/>
    <property type="molecule type" value="Genomic_DNA"/>
</dbReference>
<evidence type="ECO:0000256" key="1">
    <source>
        <dbReference type="ARBA" id="ARBA00022448"/>
    </source>
</evidence>
<dbReference type="InterPro" id="IPR017871">
    <property type="entry name" value="ABC_transporter-like_CS"/>
</dbReference>
<dbReference type="GO" id="GO:0005886">
    <property type="term" value="C:plasma membrane"/>
    <property type="evidence" value="ECO:0007669"/>
    <property type="project" value="TreeGrafter"/>
</dbReference>
<dbReference type="GO" id="GO:0098796">
    <property type="term" value="C:membrane protein complex"/>
    <property type="evidence" value="ECO:0007669"/>
    <property type="project" value="UniProtKB-ARBA"/>
</dbReference>
<accession>A0A2T2WIE5</accession>
<evidence type="ECO:0000313" key="6">
    <source>
        <dbReference type="Proteomes" id="UP000241848"/>
    </source>
</evidence>
<evidence type="ECO:0000256" key="2">
    <source>
        <dbReference type="ARBA" id="ARBA00022741"/>
    </source>
</evidence>
<evidence type="ECO:0000313" key="5">
    <source>
        <dbReference type="EMBL" id="PSR22017.1"/>
    </source>
</evidence>
<keyword evidence="3 5" id="KW-0067">ATP-binding</keyword>
<dbReference type="InterPro" id="IPR017911">
    <property type="entry name" value="MacB-like_ATP-bd"/>
</dbReference>
<dbReference type="GO" id="GO:0016887">
    <property type="term" value="F:ATP hydrolysis activity"/>
    <property type="evidence" value="ECO:0007669"/>
    <property type="project" value="InterPro"/>
</dbReference>
<dbReference type="SUPFAM" id="SSF52540">
    <property type="entry name" value="P-loop containing nucleoside triphosphate hydrolases"/>
    <property type="match status" value="1"/>
</dbReference>
<sequence length="251" mass="27119">MAVERIEDAPQIELKDIARSYGEGEATVHALRGVSLTIRAGEMVALMGPSGSGKSSLMNILGLFDRATSGTYTLNGQDMTRLNSRQQALMRGRKIAFVFQGIHLLPRLNALSNVELPMQYARIPSARRREAALRALQLLGVEPLQKRYPSQMSGGQAQRVAIARAIAPDPDVLLADEPTGALDRKSGELVLGAFQALHDQTGVTVIIVTHDPFVAQHAERIISLEDGQIVDDQLVANRLMVSQPLSSGGHA</sequence>
<evidence type="ECO:0000256" key="3">
    <source>
        <dbReference type="ARBA" id="ARBA00022840"/>
    </source>
</evidence>
<dbReference type="InterPro" id="IPR003439">
    <property type="entry name" value="ABC_transporter-like_ATP-bd"/>
</dbReference>
<dbReference type="SMART" id="SM00382">
    <property type="entry name" value="AAA"/>
    <property type="match status" value="1"/>
</dbReference>
<dbReference type="FunFam" id="3.40.50.300:FF:000032">
    <property type="entry name" value="Export ABC transporter ATP-binding protein"/>
    <property type="match status" value="1"/>
</dbReference>
<dbReference type="Gene3D" id="3.40.50.300">
    <property type="entry name" value="P-loop containing nucleotide triphosphate hydrolases"/>
    <property type="match status" value="1"/>
</dbReference>
<dbReference type="InterPro" id="IPR015854">
    <property type="entry name" value="ABC_transpr_LolD-like"/>
</dbReference>
<dbReference type="PROSITE" id="PS50893">
    <property type="entry name" value="ABC_TRANSPORTER_2"/>
    <property type="match status" value="1"/>
</dbReference>
<evidence type="ECO:0000259" key="4">
    <source>
        <dbReference type="PROSITE" id="PS50893"/>
    </source>
</evidence>